<organism evidence="1 2">
    <name type="scientific">Bradyrhizobium erythrophlei</name>
    <dbReference type="NCBI Taxonomy" id="1437360"/>
    <lineage>
        <taxon>Bacteria</taxon>
        <taxon>Pseudomonadati</taxon>
        <taxon>Pseudomonadota</taxon>
        <taxon>Alphaproteobacteria</taxon>
        <taxon>Hyphomicrobiales</taxon>
        <taxon>Nitrobacteraceae</taxon>
        <taxon>Bradyrhizobium</taxon>
    </lineage>
</organism>
<name>A0A1M5I9H0_9BRAD</name>
<evidence type="ECO:0000313" key="1">
    <source>
        <dbReference type="EMBL" id="SHG24891.1"/>
    </source>
</evidence>
<sequence>MTGSTTKPSGFSRALYSSVASSFETHGFAMLLRMRSETLMVRSAATPRVSNHQARWVPDGGSTQLENALDIGKVAVAPLHYPSSLISRNTASIEVKNMVKSMTATAISRKSWMRQIWPAASATSPACPISQGVRCVSPENA</sequence>
<dbReference type="AlphaFoldDB" id="A0A1M5I9H0"/>
<dbReference type="EMBL" id="LT670817">
    <property type="protein sequence ID" value="SHG24891.1"/>
    <property type="molecule type" value="Genomic_DNA"/>
</dbReference>
<reference evidence="1 2" key="1">
    <citation type="submission" date="2016-11" db="EMBL/GenBank/DDBJ databases">
        <authorList>
            <person name="Jaros S."/>
            <person name="Januszkiewicz K."/>
            <person name="Wedrychowicz H."/>
        </authorList>
    </citation>
    <scope>NUCLEOTIDE SEQUENCE [LARGE SCALE GENOMIC DNA]</scope>
    <source>
        <strain evidence="1 2">GAS138</strain>
    </source>
</reference>
<protein>
    <submittedName>
        <fullName evidence="1">Uncharacterized protein</fullName>
    </submittedName>
</protein>
<dbReference type="Proteomes" id="UP000189796">
    <property type="component" value="Chromosome I"/>
</dbReference>
<accession>A0A1M5I9H0</accession>
<gene>
    <name evidence="1" type="ORF">SAMN05443248_0872</name>
</gene>
<evidence type="ECO:0000313" key="2">
    <source>
        <dbReference type="Proteomes" id="UP000189796"/>
    </source>
</evidence>
<proteinExistence type="predicted"/>